<dbReference type="EMBL" id="FRAW01000004">
    <property type="protein sequence ID" value="SHK32186.1"/>
    <property type="molecule type" value="Genomic_DNA"/>
</dbReference>
<dbReference type="HAMAP" id="MF_01929">
    <property type="entry name" value="PurE_classI"/>
    <property type="match status" value="1"/>
</dbReference>
<feature type="binding site" evidence="3 5">
    <location>
        <position position="18"/>
    </location>
    <ligand>
        <name>substrate</name>
    </ligand>
</feature>
<sequence>MQEVKNPLVGIITGSASDKPIVDKVTGILDEFGVAWEYNVLSAHRTPNKTAKYAREAESRGVKVLIGIAGLAAALPGTLAAHTTLPVIGVPGDGGPLSGVDALHSIVQMPSGIPVATVGIGNGKNAAYLAVSILALLNSEIRQKLADYRKSLGDI</sequence>
<evidence type="ECO:0000256" key="1">
    <source>
        <dbReference type="ARBA" id="ARBA00022755"/>
    </source>
</evidence>
<name>A0A1M6RIE4_9BACT</name>
<dbReference type="Proteomes" id="UP000184275">
    <property type="component" value="Unassembled WGS sequence"/>
</dbReference>
<evidence type="ECO:0000256" key="3">
    <source>
        <dbReference type="HAMAP-Rule" id="MF_01929"/>
    </source>
</evidence>
<evidence type="ECO:0000313" key="8">
    <source>
        <dbReference type="Proteomes" id="UP000184275"/>
    </source>
</evidence>
<comment type="similarity">
    <text evidence="3">Belongs to the AIR carboxylase family. Class I subfamily.</text>
</comment>
<comment type="catalytic activity">
    <reaction evidence="3 4">
        <text>5-carboxyamino-1-(5-phospho-D-ribosyl)imidazole + H(+) = 5-amino-1-(5-phospho-D-ribosyl)imidazole-4-carboxylate</text>
        <dbReference type="Rhea" id="RHEA:13193"/>
        <dbReference type="ChEBI" id="CHEBI:15378"/>
        <dbReference type="ChEBI" id="CHEBI:58730"/>
        <dbReference type="ChEBI" id="CHEBI:77657"/>
        <dbReference type="EC" id="5.4.99.18"/>
    </reaction>
</comment>
<dbReference type="PANTHER" id="PTHR23046:SF2">
    <property type="entry name" value="PHOSPHORIBOSYLAMINOIMIDAZOLE CARBOXYLASE"/>
    <property type="match status" value="1"/>
</dbReference>
<proteinExistence type="inferred from homology"/>
<reference evidence="8" key="1">
    <citation type="submission" date="2016-11" db="EMBL/GenBank/DDBJ databases">
        <authorList>
            <person name="Varghese N."/>
            <person name="Submissions S."/>
        </authorList>
    </citation>
    <scope>NUCLEOTIDE SEQUENCE [LARGE SCALE GENOMIC DNA]</scope>
    <source>
        <strain evidence="8">UWOS</strain>
    </source>
</reference>
<feature type="binding site" evidence="3 5">
    <location>
        <position position="15"/>
    </location>
    <ligand>
        <name>substrate</name>
    </ligand>
</feature>
<dbReference type="PANTHER" id="PTHR23046">
    <property type="entry name" value="PHOSPHORIBOSYLAMINOIMIDAZOLE CARBOXYLASE CATALYTIC SUBUNIT"/>
    <property type="match status" value="1"/>
</dbReference>
<dbReference type="Pfam" id="PF00731">
    <property type="entry name" value="AIRC"/>
    <property type="match status" value="1"/>
</dbReference>
<keyword evidence="2 3" id="KW-0413">Isomerase</keyword>
<keyword evidence="1 3" id="KW-0658">Purine biosynthesis</keyword>
<evidence type="ECO:0000256" key="5">
    <source>
        <dbReference type="PIRSR" id="PIRSR001338-1"/>
    </source>
</evidence>
<evidence type="ECO:0000259" key="6">
    <source>
        <dbReference type="SMART" id="SM01001"/>
    </source>
</evidence>
<organism evidence="7 8">
    <name type="scientific">Fibrobacter intestinalis</name>
    <dbReference type="NCBI Taxonomy" id="28122"/>
    <lineage>
        <taxon>Bacteria</taxon>
        <taxon>Pseudomonadati</taxon>
        <taxon>Fibrobacterota</taxon>
        <taxon>Fibrobacteria</taxon>
        <taxon>Fibrobacterales</taxon>
        <taxon>Fibrobacteraceae</taxon>
        <taxon>Fibrobacter</taxon>
    </lineage>
</organism>
<feature type="binding site" evidence="3 5">
    <location>
        <position position="45"/>
    </location>
    <ligand>
        <name>substrate</name>
    </ligand>
</feature>
<dbReference type="InterPro" id="IPR000031">
    <property type="entry name" value="PurE_dom"/>
</dbReference>
<dbReference type="InterPro" id="IPR033747">
    <property type="entry name" value="PurE_ClassI"/>
</dbReference>
<dbReference type="PIRSF" id="PIRSF001338">
    <property type="entry name" value="AIR_carboxylase"/>
    <property type="match status" value="1"/>
</dbReference>
<dbReference type="GO" id="GO:0006189">
    <property type="term" value="P:'de novo' IMP biosynthetic process"/>
    <property type="evidence" value="ECO:0007669"/>
    <property type="project" value="UniProtKB-UniRule"/>
</dbReference>
<comment type="function">
    <text evidence="3 4">Catalyzes the conversion of N5-carboxyaminoimidazole ribonucleotide (N5-CAIR) to 4-carboxy-5-aminoimidazole ribonucleotide (CAIR).</text>
</comment>
<evidence type="ECO:0000313" key="7">
    <source>
        <dbReference type="EMBL" id="SHK32186.1"/>
    </source>
</evidence>
<evidence type="ECO:0000256" key="2">
    <source>
        <dbReference type="ARBA" id="ARBA00023235"/>
    </source>
</evidence>
<dbReference type="InterPro" id="IPR024694">
    <property type="entry name" value="PurE_prokaryotes"/>
</dbReference>
<feature type="domain" description="PurE" evidence="6">
    <location>
        <begin position="7"/>
        <end position="155"/>
    </location>
</feature>
<evidence type="ECO:0000256" key="4">
    <source>
        <dbReference type="PIRNR" id="PIRNR001338"/>
    </source>
</evidence>
<comment type="pathway">
    <text evidence="3 4">Purine metabolism; IMP biosynthesis via de novo pathway; 5-amino-1-(5-phospho-D-ribosyl)imidazole-4-carboxylate from 5-amino-1-(5-phospho-D-ribosyl)imidazole (N5-CAIR route): step 2/2.</text>
</comment>
<dbReference type="AlphaFoldDB" id="A0A1M6RIE4"/>
<dbReference type="Gene3D" id="3.40.50.1970">
    <property type="match status" value="1"/>
</dbReference>
<gene>
    <name evidence="3" type="primary">purE</name>
    <name evidence="7" type="ORF">SAMN05720469_10412</name>
</gene>
<protein>
    <recommendedName>
        <fullName evidence="3 4">N5-carboxyaminoimidazole ribonucleotide mutase</fullName>
        <shortName evidence="3 4">N5-CAIR mutase</shortName>
        <ecNumber evidence="3 4">5.4.99.18</ecNumber>
    </recommendedName>
    <alternativeName>
        <fullName evidence="3">5-(carboxyamino)imidazole ribonucleotide mutase</fullName>
    </alternativeName>
</protein>
<dbReference type="SMART" id="SM01001">
    <property type="entry name" value="AIRC"/>
    <property type="match status" value="1"/>
</dbReference>
<dbReference type="SUPFAM" id="SSF52255">
    <property type="entry name" value="N5-CAIR mutase (phosphoribosylaminoimidazole carboxylase, PurE)"/>
    <property type="match status" value="1"/>
</dbReference>
<dbReference type="NCBIfam" id="TIGR01162">
    <property type="entry name" value="purE"/>
    <property type="match status" value="1"/>
</dbReference>
<keyword evidence="8" id="KW-1185">Reference proteome</keyword>
<dbReference type="EC" id="5.4.99.18" evidence="3 4"/>
<accession>A0A1M6RIE4</accession>
<dbReference type="GO" id="GO:0034023">
    <property type="term" value="F:5-(carboxyamino)imidazole ribonucleotide mutase activity"/>
    <property type="evidence" value="ECO:0007669"/>
    <property type="project" value="UniProtKB-UniRule"/>
</dbReference>
<dbReference type="RefSeq" id="WP_073302617.1">
    <property type="nucleotide sequence ID" value="NZ_FRAW01000004.1"/>
</dbReference>
<dbReference type="UniPathway" id="UPA00074">
    <property type="reaction ID" value="UER00943"/>
</dbReference>